<comment type="caution">
    <text evidence="2">The sequence shown here is derived from an EMBL/GenBank/DDBJ whole genome shotgun (WGS) entry which is preliminary data.</text>
</comment>
<keyword evidence="3" id="KW-1185">Reference proteome</keyword>
<evidence type="ECO:0000256" key="1">
    <source>
        <dbReference type="ARBA" id="ARBA00006987"/>
    </source>
</evidence>
<protein>
    <recommendedName>
        <fullName evidence="4">Extra-cytoplasmic solute receptor</fullName>
    </recommendedName>
</protein>
<sequence length="332" mass="34799">MTKRYRIRLLALALAAALPGIPSLVPGVGVAHAETWPSRPIRFLVPLGPGSSADTSARLLAKLTGEELGQSIIVENKPGADSLVAVQALLAAPADGYTMLMISPSSMILNPLTNSATNYDPQRDLRPVAGMMRVGALLVTGGESRFQTLADVLAAAKQAPGSVSMGSYSAYYRLGALRMQQMAGVTFNQVAYKTAAPLQADLIGGTIDVAMVDVGGATPLIASGKLRPLAVAGKDRLKVMPAVPTVAEGGVKQYELVGWTGIAVAGKTPEPVAQAIQAALIKAMKRPEYVRFVTENVGAEVFAVSGKELRALVDADTVHYRPFAQQLQAAQR</sequence>
<evidence type="ECO:0000313" key="2">
    <source>
        <dbReference type="EMBL" id="CAG2139912.1"/>
    </source>
</evidence>
<dbReference type="Gene3D" id="3.40.190.10">
    <property type="entry name" value="Periplasmic binding protein-like II"/>
    <property type="match status" value="1"/>
</dbReference>
<accession>A0ABM8TE39</accession>
<reference evidence="2 3" key="1">
    <citation type="submission" date="2021-03" db="EMBL/GenBank/DDBJ databases">
        <authorList>
            <person name="Peeters C."/>
        </authorList>
    </citation>
    <scope>NUCLEOTIDE SEQUENCE [LARGE SCALE GENOMIC DNA]</scope>
    <source>
        <strain evidence="2 3">LMG 26411</strain>
    </source>
</reference>
<organism evidence="2 3">
    <name type="scientific">Cupriavidus numazuensis</name>
    <dbReference type="NCBI Taxonomy" id="221992"/>
    <lineage>
        <taxon>Bacteria</taxon>
        <taxon>Pseudomonadati</taxon>
        <taxon>Pseudomonadota</taxon>
        <taxon>Betaproteobacteria</taxon>
        <taxon>Burkholderiales</taxon>
        <taxon>Burkholderiaceae</taxon>
        <taxon>Cupriavidus</taxon>
    </lineage>
</organism>
<proteinExistence type="inferred from homology"/>
<comment type="similarity">
    <text evidence="1">Belongs to the UPF0065 (bug) family.</text>
</comment>
<dbReference type="RefSeq" id="WP_211952915.1">
    <property type="nucleotide sequence ID" value="NZ_CAJPVI010000008.1"/>
</dbReference>
<dbReference type="InterPro" id="IPR042100">
    <property type="entry name" value="Bug_dom1"/>
</dbReference>
<evidence type="ECO:0008006" key="4">
    <source>
        <dbReference type="Google" id="ProtNLM"/>
    </source>
</evidence>
<dbReference type="EMBL" id="CAJPVI010000008">
    <property type="protein sequence ID" value="CAG2139912.1"/>
    <property type="molecule type" value="Genomic_DNA"/>
</dbReference>
<dbReference type="PANTHER" id="PTHR42928">
    <property type="entry name" value="TRICARBOXYLATE-BINDING PROTEIN"/>
    <property type="match status" value="1"/>
</dbReference>
<gene>
    <name evidence="2" type="ORF">LMG26411_01795</name>
</gene>
<dbReference type="Pfam" id="PF03401">
    <property type="entry name" value="TctC"/>
    <property type="match status" value="1"/>
</dbReference>
<dbReference type="PANTHER" id="PTHR42928:SF5">
    <property type="entry name" value="BLR1237 PROTEIN"/>
    <property type="match status" value="1"/>
</dbReference>
<evidence type="ECO:0000313" key="3">
    <source>
        <dbReference type="Proteomes" id="UP000672657"/>
    </source>
</evidence>
<dbReference type="CDD" id="cd07012">
    <property type="entry name" value="PBP2_Bug_TTT"/>
    <property type="match status" value="1"/>
</dbReference>
<dbReference type="SUPFAM" id="SSF53850">
    <property type="entry name" value="Periplasmic binding protein-like II"/>
    <property type="match status" value="1"/>
</dbReference>
<name>A0ABM8TE39_9BURK</name>
<dbReference type="Proteomes" id="UP000672657">
    <property type="component" value="Unassembled WGS sequence"/>
</dbReference>
<dbReference type="PIRSF" id="PIRSF017082">
    <property type="entry name" value="YflP"/>
    <property type="match status" value="1"/>
</dbReference>
<dbReference type="Gene3D" id="3.40.190.150">
    <property type="entry name" value="Bordetella uptake gene, domain 1"/>
    <property type="match status" value="1"/>
</dbReference>
<dbReference type="InterPro" id="IPR005064">
    <property type="entry name" value="BUG"/>
</dbReference>